<dbReference type="AlphaFoldDB" id="A0A0N1JVP8"/>
<name>A0A0N1JVP8_9ACTN</name>
<dbReference type="InterPro" id="IPR036388">
    <property type="entry name" value="WH-like_DNA-bd_sf"/>
</dbReference>
<dbReference type="Proteomes" id="UP000037982">
    <property type="component" value="Unassembled WGS sequence"/>
</dbReference>
<evidence type="ECO:0000313" key="6">
    <source>
        <dbReference type="EMBL" id="KPC59715.1"/>
    </source>
</evidence>
<dbReference type="PATRIC" id="fig|66876.3.peg.7320"/>
<dbReference type="Pfam" id="PF00126">
    <property type="entry name" value="HTH_1"/>
    <property type="match status" value="1"/>
</dbReference>
<gene>
    <name evidence="6" type="ORF">ADL29_33215</name>
</gene>
<organism evidence="6 7">
    <name type="scientific">Streptomyces chattanoogensis</name>
    <dbReference type="NCBI Taxonomy" id="66876"/>
    <lineage>
        <taxon>Bacteria</taxon>
        <taxon>Bacillati</taxon>
        <taxon>Actinomycetota</taxon>
        <taxon>Actinomycetes</taxon>
        <taxon>Kitasatosporales</taxon>
        <taxon>Streptomycetaceae</taxon>
        <taxon>Streptomyces</taxon>
    </lineage>
</organism>
<dbReference type="EMBL" id="LGKG01000174">
    <property type="protein sequence ID" value="KPC59715.1"/>
    <property type="molecule type" value="Genomic_DNA"/>
</dbReference>
<proteinExistence type="inferred from homology"/>
<dbReference type="SUPFAM" id="SSF46785">
    <property type="entry name" value="Winged helix' DNA-binding domain"/>
    <property type="match status" value="1"/>
</dbReference>
<dbReference type="GO" id="GO:0003677">
    <property type="term" value="F:DNA binding"/>
    <property type="evidence" value="ECO:0007669"/>
    <property type="project" value="UniProtKB-KW"/>
</dbReference>
<keyword evidence="3" id="KW-0238">DNA-binding</keyword>
<keyword evidence="2" id="KW-0805">Transcription regulation</keyword>
<reference evidence="7" key="1">
    <citation type="submission" date="2015-07" db="EMBL/GenBank/DDBJ databases">
        <authorList>
            <person name="Ju K.-S."/>
            <person name="Doroghazi J.R."/>
            <person name="Metcalf W.W."/>
        </authorList>
    </citation>
    <scope>NUCLEOTIDE SEQUENCE [LARGE SCALE GENOMIC DNA]</scope>
    <source>
        <strain evidence="7">NRRL ISP-5002</strain>
    </source>
</reference>
<evidence type="ECO:0000256" key="1">
    <source>
        <dbReference type="ARBA" id="ARBA00009437"/>
    </source>
</evidence>
<dbReference type="GO" id="GO:0032993">
    <property type="term" value="C:protein-DNA complex"/>
    <property type="evidence" value="ECO:0007669"/>
    <property type="project" value="TreeGrafter"/>
</dbReference>
<protein>
    <submittedName>
        <fullName evidence="6">LysR family transcriptional regulator</fullName>
    </submittedName>
</protein>
<dbReference type="Gene3D" id="1.10.10.10">
    <property type="entry name" value="Winged helix-like DNA-binding domain superfamily/Winged helix DNA-binding domain"/>
    <property type="match status" value="1"/>
</dbReference>
<dbReference type="PROSITE" id="PS50931">
    <property type="entry name" value="HTH_LYSR"/>
    <property type="match status" value="1"/>
</dbReference>
<dbReference type="RefSeq" id="WP_053927238.1">
    <property type="nucleotide sequence ID" value="NZ_LGKG01000174.1"/>
</dbReference>
<dbReference type="InterPro" id="IPR000847">
    <property type="entry name" value="LysR_HTH_N"/>
</dbReference>
<dbReference type="GO" id="GO:0003700">
    <property type="term" value="F:DNA-binding transcription factor activity"/>
    <property type="evidence" value="ECO:0007669"/>
    <property type="project" value="InterPro"/>
</dbReference>
<keyword evidence="7" id="KW-1185">Reference proteome</keyword>
<dbReference type="Pfam" id="PF03466">
    <property type="entry name" value="LysR_substrate"/>
    <property type="match status" value="1"/>
</dbReference>
<dbReference type="SUPFAM" id="SSF53850">
    <property type="entry name" value="Periplasmic binding protein-like II"/>
    <property type="match status" value="1"/>
</dbReference>
<feature type="domain" description="HTH lysR-type" evidence="5">
    <location>
        <begin position="2"/>
        <end position="59"/>
    </location>
</feature>
<dbReference type="InterPro" id="IPR005119">
    <property type="entry name" value="LysR_subst-bd"/>
</dbReference>
<accession>A0A0N1JVP8</accession>
<comment type="caution">
    <text evidence="6">The sequence shown here is derived from an EMBL/GenBank/DDBJ whole genome shotgun (WGS) entry which is preliminary data.</text>
</comment>
<keyword evidence="4" id="KW-0804">Transcription</keyword>
<dbReference type="Gene3D" id="3.40.190.10">
    <property type="entry name" value="Periplasmic binding protein-like II"/>
    <property type="match status" value="2"/>
</dbReference>
<evidence type="ECO:0000256" key="2">
    <source>
        <dbReference type="ARBA" id="ARBA00023015"/>
    </source>
</evidence>
<comment type="similarity">
    <text evidence="1">Belongs to the LysR transcriptional regulatory family.</text>
</comment>
<evidence type="ECO:0000256" key="4">
    <source>
        <dbReference type="ARBA" id="ARBA00023163"/>
    </source>
</evidence>
<dbReference type="InterPro" id="IPR036390">
    <property type="entry name" value="WH_DNA-bd_sf"/>
</dbReference>
<dbReference type="PANTHER" id="PTHR30346:SF29">
    <property type="entry name" value="LYSR SUBSTRATE-BINDING"/>
    <property type="match status" value="1"/>
</dbReference>
<evidence type="ECO:0000256" key="3">
    <source>
        <dbReference type="ARBA" id="ARBA00023125"/>
    </source>
</evidence>
<dbReference type="CDD" id="cd08423">
    <property type="entry name" value="PBP2_LTTR_like_6"/>
    <property type="match status" value="1"/>
</dbReference>
<dbReference type="PANTHER" id="PTHR30346">
    <property type="entry name" value="TRANSCRIPTIONAL DUAL REGULATOR HCAR-RELATED"/>
    <property type="match status" value="1"/>
</dbReference>
<sequence>MLDVRRLRLLREFAVHGTVAAAAEALCLSGPAVSQQLAALEREAGVSLLEKHGRTLRLTPGGRLLVEHAEVILGGLAAAEAELDVLRGGGRGPVRVAAFPSAARVLLPAVWRLLAGAVDLHLAEHEPEPAIEALRRRETDLAVVHAFSLLPRDLPPGCDQHHLQDDPVLVALPPQLAERLGLAADEPVDLARLATEDWLLSGPGTSCHELTRRACGAAGFVPRPAALASDYSVLTALVAAGAGVTLVPRMALPAAPGAIRLHPLSRPVRRTVYALTPTGTSEQPQVRRVLSALRTVAQEQAQG</sequence>
<evidence type="ECO:0000259" key="5">
    <source>
        <dbReference type="PROSITE" id="PS50931"/>
    </source>
</evidence>
<evidence type="ECO:0000313" key="7">
    <source>
        <dbReference type="Proteomes" id="UP000037982"/>
    </source>
</evidence>